<evidence type="ECO:0000313" key="3">
    <source>
        <dbReference type="Proteomes" id="UP000559256"/>
    </source>
</evidence>
<dbReference type="Proteomes" id="UP000559256">
    <property type="component" value="Unassembled WGS sequence"/>
</dbReference>
<evidence type="ECO:0000259" key="1">
    <source>
        <dbReference type="Pfam" id="PF12471"/>
    </source>
</evidence>
<sequence>MSMLDGRRREAMSKLGIRLSDCFFTSHPLSVLLPKLAPNDYKSVLMASTNALYALFTILTSQQFSPFRNSKVSFVGLTTYPDQHGIQLYALYSFAKDPLFHGPVISLRRSGSYFIYRSLAIGMGTLCPSHRPD</sequence>
<dbReference type="EMBL" id="JAACJM010000080">
    <property type="protein sequence ID" value="KAF5349449.1"/>
    <property type="molecule type" value="Genomic_DNA"/>
</dbReference>
<dbReference type="Pfam" id="PF12471">
    <property type="entry name" value="GTP_CH_N"/>
    <property type="match status" value="1"/>
</dbReference>
<feature type="domain" description="GTP cyclohydrolase N-terminal" evidence="1">
    <location>
        <begin position="75"/>
        <end position="133"/>
    </location>
</feature>
<name>A0A8H5CY14_9AGAR</name>
<protein>
    <recommendedName>
        <fullName evidence="1">GTP cyclohydrolase N-terminal domain-containing protein</fullName>
    </recommendedName>
</protein>
<dbReference type="AlphaFoldDB" id="A0A8H5CY14"/>
<comment type="caution">
    <text evidence="2">The sequence shown here is derived from an EMBL/GenBank/DDBJ whole genome shotgun (WGS) entry which is preliminary data.</text>
</comment>
<evidence type="ECO:0000313" key="2">
    <source>
        <dbReference type="EMBL" id="KAF5349449.1"/>
    </source>
</evidence>
<gene>
    <name evidence="2" type="ORF">D9758_014632</name>
</gene>
<proteinExistence type="predicted"/>
<reference evidence="2 3" key="1">
    <citation type="journal article" date="2020" name="ISME J.">
        <title>Uncovering the hidden diversity of litter-decomposition mechanisms in mushroom-forming fungi.</title>
        <authorList>
            <person name="Floudas D."/>
            <person name="Bentzer J."/>
            <person name="Ahren D."/>
            <person name="Johansson T."/>
            <person name="Persson P."/>
            <person name="Tunlid A."/>
        </authorList>
    </citation>
    <scope>NUCLEOTIDE SEQUENCE [LARGE SCALE GENOMIC DNA]</scope>
    <source>
        <strain evidence="2 3">CBS 291.85</strain>
    </source>
</reference>
<dbReference type="InterPro" id="IPR022163">
    <property type="entry name" value="GTP_CH_N"/>
</dbReference>
<dbReference type="OrthoDB" id="57939at2759"/>
<organism evidence="2 3">
    <name type="scientific">Tetrapyrgos nigripes</name>
    <dbReference type="NCBI Taxonomy" id="182062"/>
    <lineage>
        <taxon>Eukaryota</taxon>
        <taxon>Fungi</taxon>
        <taxon>Dikarya</taxon>
        <taxon>Basidiomycota</taxon>
        <taxon>Agaricomycotina</taxon>
        <taxon>Agaricomycetes</taxon>
        <taxon>Agaricomycetidae</taxon>
        <taxon>Agaricales</taxon>
        <taxon>Marasmiineae</taxon>
        <taxon>Marasmiaceae</taxon>
        <taxon>Tetrapyrgos</taxon>
    </lineage>
</organism>
<accession>A0A8H5CY14</accession>
<keyword evidence="3" id="KW-1185">Reference proteome</keyword>